<keyword evidence="4 5" id="KW-0103">Bromodomain</keyword>
<feature type="compositionally biased region" description="Low complexity" evidence="6">
    <location>
        <begin position="26"/>
        <end position="35"/>
    </location>
</feature>
<dbReference type="Pfam" id="PF17862">
    <property type="entry name" value="AAA_lid_3"/>
    <property type="match status" value="1"/>
</dbReference>
<dbReference type="Gene3D" id="3.40.50.300">
    <property type="entry name" value="P-loop containing nucleotide triphosphate hydrolases"/>
    <property type="match status" value="1"/>
</dbReference>
<dbReference type="InterPro" id="IPR003959">
    <property type="entry name" value="ATPase_AAA_core"/>
</dbReference>
<feature type="region of interest" description="Disordered" evidence="6">
    <location>
        <begin position="1247"/>
        <end position="1290"/>
    </location>
</feature>
<feature type="compositionally biased region" description="Basic and acidic residues" evidence="6">
    <location>
        <begin position="1248"/>
        <end position="1257"/>
    </location>
</feature>
<evidence type="ECO:0000256" key="3">
    <source>
        <dbReference type="ARBA" id="ARBA00022840"/>
    </source>
</evidence>
<feature type="domain" description="Bromo" evidence="7">
    <location>
        <begin position="940"/>
        <end position="1003"/>
    </location>
</feature>
<feature type="compositionally biased region" description="Basic and acidic residues" evidence="6">
    <location>
        <begin position="348"/>
        <end position="364"/>
    </location>
</feature>
<keyword evidence="9" id="KW-1185">Reference proteome</keyword>
<feature type="compositionally biased region" description="Polar residues" evidence="6">
    <location>
        <begin position="1207"/>
        <end position="1218"/>
    </location>
</feature>
<feature type="region of interest" description="Disordered" evidence="6">
    <location>
        <begin position="1186"/>
        <end position="1223"/>
    </location>
</feature>
<dbReference type="PANTHER" id="PTHR23069:SF0">
    <property type="entry name" value="TAT-BINDING HOMOLOG 7"/>
    <property type="match status" value="1"/>
</dbReference>
<evidence type="ECO:0000313" key="8">
    <source>
        <dbReference type="EMBL" id="CAG5079711.1"/>
    </source>
</evidence>
<dbReference type="SMART" id="SM00297">
    <property type="entry name" value="BROMO"/>
    <property type="match status" value="1"/>
</dbReference>
<dbReference type="EMBL" id="OU015568">
    <property type="protein sequence ID" value="CAG5079711.1"/>
    <property type="molecule type" value="Genomic_DNA"/>
</dbReference>
<gene>
    <name evidence="8" type="ORF">OKIOD_LOCUS891</name>
</gene>
<sequence>MKTRRTADAEGDTDEHSDHHDDQTNRRSNYRSYGGRSSGRRERVTRSQVIVINLSGSESDDGGLGSLAPKRERRHLPIRSVRSRIRNSQSSGHSLRSHSSRRHSPASGYPLRSRESNRRTNSEVKEEYEEYNETPEISLANNSAHDEEDDEEEIRRPPSRSRKSRVRPVRPSGLARELNNLQQLAKENYGSDFGEQEMSLHDRVKARSRRSQSMREERRRQEEEEQNEEQMDDDDENGDEDDEEGEEEEDEEEEEEEEEQDQEEHGSRYPRRTRRQRIVPERYGQQRKNITITRSSTRSGSRRAPEISIRRSSSAPKKNRQARSYQWDFRKKKDRKAHESDDSSSSSDEEHFQKKKRREMERSRNTMLPMNLNMKDANHRHGFRDRERIGASLADVDPMDFDKSITFSSVGGHPDAIRQLKEMVVLPMLYPNVFEKFSVQPPRGVLFYGPPGTGKTLMARALANECSQDGKKMAFFMRKGSDVLSKWVGESERQLRLLFDQAYRMRPSIIFFDEIDGLAPVRSSKQDHIHSSIVSTLLALMDGLDSRGEVIVIGATNRVDAIDPALRRPGRFDREILFPLPSAEARMQILKIHAKKWEAKPEDSFFRRLSLKTTGYCGADLKALFTDAVLNALRRTYPAVYRTTQKIDVNLGNITPAEEDFENAMKTIVPSSVRSDSSAAVPLDAHCKPLLIGKFNELLEHVGNLWPHVKLKNSSSNRTDRTIFDQPSSSKDEFLIFEPRLLIKGMPDNGQNLLAQALLDSMDSFKIIKVTLPALFACSTRTVEDTLAEMLREASRAGKAVLYIPDIDSLWRALSEVCRGILISMIKSMPYSQPTYLIFTSSANPSSMKDDTPSEITDLLKSPDNTYTAALPSSTELTNFFAKIKDSCLIAPKSFAAEAQNILKPSFYVEVKKDEKVLTQEEVDKVEQKEERILSKGSDPRDSRFKEFVDPVDPDELPDYHEVIKNPMDLTTMMCKIDAHEYQTVKEFLSDVKLMCANALEYNPITYQEERMIRHRACLAVDVAHEYVETELDPEFETVCEQIKVARALRGSEKKKFAPDYVEIPKTTPEELAEQQNEIKNREIKNEFEDGEEIWCLHSDDNKFYIGRLNRTNHEMHPDAPFYVHYVVDITKRYTVWAPASRIRYRLTTDNITDNVKLTISKRKRKRKSNWASGIIKRRSTRRSMVENDEMIDADETTREFDEETRQSMFDNCENSNDSNKENVPVAPVATTALEEKQPTVSFMSTRRSFEQSKMDVDTPSTTKTATNLDASQKQATPEKAAESSPAPSKKVNLEDIWSAEELALIRSEAEKQPKPVEIDEHALEKIFQMAVDVSSGKVVKDVMRVGAALNTVIYRYKDQSDRRKLPEDLQQVLKIHS</sequence>
<dbReference type="Gene3D" id="1.20.920.10">
    <property type="entry name" value="Bromodomain-like"/>
    <property type="match status" value="1"/>
</dbReference>
<feature type="compositionally biased region" description="Basic residues" evidence="6">
    <location>
        <begin position="95"/>
        <end position="104"/>
    </location>
</feature>
<dbReference type="PANTHER" id="PTHR23069">
    <property type="entry name" value="AAA DOMAIN-CONTAINING"/>
    <property type="match status" value="1"/>
</dbReference>
<feature type="compositionally biased region" description="Low complexity" evidence="6">
    <location>
        <begin position="290"/>
        <end position="299"/>
    </location>
</feature>
<feature type="compositionally biased region" description="Basic residues" evidence="6">
    <location>
        <begin position="268"/>
        <end position="277"/>
    </location>
</feature>
<dbReference type="Pfam" id="PF00004">
    <property type="entry name" value="AAA"/>
    <property type="match status" value="2"/>
</dbReference>
<feature type="compositionally biased region" description="Basic residues" evidence="6">
    <location>
        <begin position="71"/>
        <end position="85"/>
    </location>
</feature>
<comment type="similarity">
    <text evidence="1">Belongs to the AAA ATPase family.</text>
</comment>
<dbReference type="InterPro" id="IPR036427">
    <property type="entry name" value="Bromodomain-like_sf"/>
</dbReference>
<name>A0ABN7RL35_OIKDI</name>
<evidence type="ECO:0000256" key="4">
    <source>
        <dbReference type="ARBA" id="ARBA00023117"/>
    </source>
</evidence>
<feature type="compositionally biased region" description="Polar residues" evidence="6">
    <location>
        <begin position="1259"/>
        <end position="1276"/>
    </location>
</feature>
<dbReference type="SMART" id="SM00382">
    <property type="entry name" value="AAA"/>
    <property type="match status" value="1"/>
</dbReference>
<dbReference type="InterPro" id="IPR027417">
    <property type="entry name" value="P-loop_NTPase"/>
</dbReference>
<evidence type="ECO:0000256" key="2">
    <source>
        <dbReference type="ARBA" id="ARBA00022741"/>
    </source>
</evidence>
<dbReference type="SUPFAM" id="SSF52540">
    <property type="entry name" value="P-loop containing nucleoside triphosphate hydrolases"/>
    <property type="match status" value="2"/>
</dbReference>
<dbReference type="InterPro" id="IPR001487">
    <property type="entry name" value="Bromodomain"/>
</dbReference>
<dbReference type="InterPro" id="IPR003593">
    <property type="entry name" value="AAA+_ATPase"/>
</dbReference>
<keyword evidence="2" id="KW-0547">Nucleotide-binding</keyword>
<dbReference type="InterPro" id="IPR041569">
    <property type="entry name" value="AAA_lid_3"/>
</dbReference>
<dbReference type="Pfam" id="PF00439">
    <property type="entry name" value="Bromodomain"/>
    <property type="match status" value="1"/>
</dbReference>
<dbReference type="PROSITE" id="PS00674">
    <property type="entry name" value="AAA"/>
    <property type="match status" value="1"/>
</dbReference>
<feature type="compositionally biased region" description="Basic and acidic residues" evidence="6">
    <location>
        <begin position="213"/>
        <end position="222"/>
    </location>
</feature>
<reference evidence="8 9" key="1">
    <citation type="submission" date="2021-04" db="EMBL/GenBank/DDBJ databases">
        <authorList>
            <person name="Bliznina A."/>
        </authorList>
    </citation>
    <scope>NUCLEOTIDE SEQUENCE [LARGE SCALE GENOMIC DNA]</scope>
</reference>
<feature type="compositionally biased region" description="Basic and acidic residues" evidence="6">
    <location>
        <begin position="1196"/>
        <end position="1206"/>
    </location>
</feature>
<feature type="compositionally biased region" description="Acidic residues" evidence="6">
    <location>
        <begin position="223"/>
        <end position="262"/>
    </location>
</feature>
<dbReference type="Proteomes" id="UP001158576">
    <property type="component" value="Chromosome PAR"/>
</dbReference>
<protein>
    <submittedName>
        <fullName evidence="8">Oidioi.mRNA.OKI2018_I69.PAR.g9333.t1.cds</fullName>
    </submittedName>
</protein>
<feature type="region of interest" description="Disordered" evidence="6">
    <location>
        <begin position="1"/>
        <end position="364"/>
    </location>
</feature>
<proteinExistence type="inferred from homology"/>
<dbReference type="PRINTS" id="PR00503">
    <property type="entry name" value="BROMODOMAIN"/>
</dbReference>
<keyword evidence="3" id="KW-0067">ATP-binding</keyword>
<organism evidence="8 9">
    <name type="scientific">Oikopleura dioica</name>
    <name type="common">Tunicate</name>
    <dbReference type="NCBI Taxonomy" id="34765"/>
    <lineage>
        <taxon>Eukaryota</taxon>
        <taxon>Metazoa</taxon>
        <taxon>Chordata</taxon>
        <taxon>Tunicata</taxon>
        <taxon>Appendicularia</taxon>
        <taxon>Copelata</taxon>
        <taxon>Oikopleuridae</taxon>
        <taxon>Oikopleura</taxon>
    </lineage>
</organism>
<feature type="compositionally biased region" description="Basic and acidic residues" evidence="6">
    <location>
        <begin position="112"/>
        <end position="125"/>
    </location>
</feature>
<dbReference type="SUPFAM" id="SSF47370">
    <property type="entry name" value="Bromodomain"/>
    <property type="match status" value="1"/>
</dbReference>
<evidence type="ECO:0000256" key="6">
    <source>
        <dbReference type="SAM" id="MobiDB-lite"/>
    </source>
</evidence>
<feature type="compositionally biased region" description="Basic residues" evidence="6">
    <location>
        <begin position="157"/>
        <end position="168"/>
    </location>
</feature>
<evidence type="ECO:0000313" key="9">
    <source>
        <dbReference type="Proteomes" id="UP001158576"/>
    </source>
</evidence>
<dbReference type="InterPro" id="IPR045199">
    <property type="entry name" value="ATAD2-like"/>
</dbReference>
<evidence type="ECO:0000256" key="5">
    <source>
        <dbReference type="PROSITE-ProRule" id="PRU00035"/>
    </source>
</evidence>
<evidence type="ECO:0000259" key="7">
    <source>
        <dbReference type="PROSITE" id="PS50014"/>
    </source>
</evidence>
<feature type="compositionally biased region" description="Basic and acidic residues" evidence="6">
    <location>
        <begin position="1"/>
        <end position="25"/>
    </location>
</feature>
<dbReference type="InterPro" id="IPR003960">
    <property type="entry name" value="ATPase_AAA_CS"/>
</dbReference>
<accession>A0ABN7RL35</accession>
<dbReference type="PROSITE" id="PS50014">
    <property type="entry name" value="BROMODOMAIN_2"/>
    <property type="match status" value="1"/>
</dbReference>
<dbReference type="Gene3D" id="1.10.8.60">
    <property type="match status" value="1"/>
</dbReference>
<evidence type="ECO:0000256" key="1">
    <source>
        <dbReference type="ARBA" id="ARBA00006914"/>
    </source>
</evidence>
<feature type="compositionally biased region" description="Basic and acidic residues" evidence="6">
    <location>
        <begin position="328"/>
        <end position="341"/>
    </location>
</feature>